<evidence type="ECO:0000313" key="4">
    <source>
        <dbReference type="EMBL" id="TWU10660.1"/>
    </source>
</evidence>
<dbReference type="InterPro" id="IPR016162">
    <property type="entry name" value="Ald_DH_N"/>
</dbReference>
<dbReference type="PANTHER" id="PTHR11699">
    <property type="entry name" value="ALDEHYDE DEHYDROGENASE-RELATED"/>
    <property type="match status" value="1"/>
</dbReference>
<dbReference type="OrthoDB" id="9804734at2"/>
<gene>
    <name evidence="4" type="primary">sucD_2</name>
    <name evidence="4" type="ORF">Poly21_45660</name>
</gene>
<comment type="caution">
    <text evidence="4">The sequence shown here is derived from an EMBL/GenBank/DDBJ whole genome shotgun (WGS) entry which is preliminary data.</text>
</comment>
<dbReference type="NCBIfam" id="NF011927">
    <property type="entry name" value="PRK15398.1"/>
    <property type="match status" value="1"/>
</dbReference>
<dbReference type="AlphaFoldDB" id="A0A5C6BFG7"/>
<protein>
    <submittedName>
        <fullName evidence="4">Succinate-semialdehyde dehydrogenase (Acetylating)</fullName>
        <ecNumber evidence="4">1.2.1.76</ecNumber>
    </submittedName>
</protein>
<dbReference type="InterPro" id="IPR016163">
    <property type="entry name" value="Ald_DH_C"/>
</dbReference>
<evidence type="ECO:0000256" key="1">
    <source>
        <dbReference type="ARBA" id="ARBA00023002"/>
    </source>
</evidence>
<dbReference type="SUPFAM" id="SSF53720">
    <property type="entry name" value="ALDH-like"/>
    <property type="match status" value="1"/>
</dbReference>
<dbReference type="GO" id="GO:0008774">
    <property type="term" value="F:acetaldehyde dehydrogenase (acetylating) activity"/>
    <property type="evidence" value="ECO:0007669"/>
    <property type="project" value="InterPro"/>
</dbReference>
<dbReference type="PIRSF" id="PIRSF036410">
    <property type="entry name" value="EutE_PduP"/>
    <property type="match status" value="1"/>
</dbReference>
<dbReference type="Gene3D" id="3.40.309.10">
    <property type="entry name" value="Aldehyde Dehydrogenase, Chain A, domain 2"/>
    <property type="match status" value="1"/>
</dbReference>
<evidence type="ECO:0000313" key="5">
    <source>
        <dbReference type="Proteomes" id="UP000319908"/>
    </source>
</evidence>
<dbReference type="RefSeq" id="WP_146409069.1">
    <property type="nucleotide sequence ID" value="NZ_SJPU01000003.1"/>
</dbReference>
<organism evidence="4 5">
    <name type="scientific">Allorhodopirellula heiligendammensis</name>
    <dbReference type="NCBI Taxonomy" id="2714739"/>
    <lineage>
        <taxon>Bacteria</taxon>
        <taxon>Pseudomonadati</taxon>
        <taxon>Planctomycetota</taxon>
        <taxon>Planctomycetia</taxon>
        <taxon>Pirellulales</taxon>
        <taxon>Pirellulaceae</taxon>
        <taxon>Allorhodopirellula</taxon>
    </lineage>
</organism>
<evidence type="ECO:0000256" key="2">
    <source>
        <dbReference type="ARBA" id="ARBA00023027"/>
    </source>
</evidence>
<name>A0A5C6BFG7_9BACT</name>
<sequence>MQFDETLIRNVVSAVLAEVGPMPAGAAQPLTRNVPPGAGKHGIFTDVNEAVAAARSAHEQLRSRTMEERKQVIDIIRRISIDQCEELGLMEMRETGIGRPEHKIEKLRTLGELSPGTEFLETKAFSGDHGLAVIERAPFGVIAAITPVTHSLPTITGNAVSMIAGGNAVVVNPHPSGKKVAAEGVRRFNEAIAAEVGIDNLICVIAEPTLETADALFAHRDIALICVTGGPAVGRAALRSGKRAIVAGPGNPPVVVDETADLDNAARCIIQGASYDNNLLCISEKEVFVVESVFDEMMAAMRRAGALQLDAAQIATLTSQAITKVGDDQHDAAAKEFIGQDASVLARAAGANPPAGCELVFGETDEHHPFVTVEQMMPFVPFVRARNVDHAIAMAKHYEHGFRHTAIIHSRNVRNMTKMGRELDTTLYVKNGPCMASLGLGGEGYLSFSIAGPTGEGVTSPNTFTRERRCSMVDELRVV</sequence>
<dbReference type="InterPro" id="IPR016161">
    <property type="entry name" value="Ald_DH/histidinol_DH"/>
</dbReference>
<keyword evidence="2" id="KW-0520">NAD</keyword>
<reference evidence="4 5" key="1">
    <citation type="journal article" date="2020" name="Antonie Van Leeuwenhoek">
        <title>Rhodopirellula heiligendammensis sp. nov., Rhodopirellula pilleata sp. nov., and Rhodopirellula solitaria sp. nov. isolated from natural or artificial marine surfaces in Northern Germany and California, USA, and emended description of the genus Rhodopirellula.</title>
        <authorList>
            <person name="Kallscheuer N."/>
            <person name="Wiegand S."/>
            <person name="Jogler M."/>
            <person name="Boedeker C."/>
            <person name="Peeters S.H."/>
            <person name="Rast P."/>
            <person name="Heuer A."/>
            <person name="Jetten M.S.M."/>
            <person name="Rohde M."/>
            <person name="Jogler C."/>
        </authorList>
    </citation>
    <scope>NUCLEOTIDE SEQUENCE [LARGE SCALE GENOMIC DNA]</scope>
    <source>
        <strain evidence="4 5">Poly21</strain>
    </source>
</reference>
<dbReference type="InterPro" id="IPR015590">
    <property type="entry name" value="Aldehyde_DH_dom"/>
</dbReference>
<dbReference type="Proteomes" id="UP000319908">
    <property type="component" value="Unassembled WGS sequence"/>
</dbReference>
<keyword evidence="5" id="KW-1185">Reference proteome</keyword>
<evidence type="ECO:0000259" key="3">
    <source>
        <dbReference type="Pfam" id="PF00171"/>
    </source>
</evidence>
<dbReference type="Gene3D" id="3.40.605.10">
    <property type="entry name" value="Aldehyde Dehydrogenase, Chain A, domain 1"/>
    <property type="match status" value="1"/>
</dbReference>
<dbReference type="Pfam" id="PF00171">
    <property type="entry name" value="Aldedh"/>
    <property type="match status" value="1"/>
</dbReference>
<feature type="domain" description="Aldehyde dehydrogenase" evidence="3">
    <location>
        <begin position="45"/>
        <end position="433"/>
    </location>
</feature>
<dbReference type="CDD" id="cd07121">
    <property type="entry name" value="ALDH_EutE"/>
    <property type="match status" value="1"/>
</dbReference>
<dbReference type="EC" id="1.2.1.76" evidence="4"/>
<keyword evidence="1 4" id="KW-0560">Oxidoreductase</keyword>
<accession>A0A5C6BFG7</accession>
<dbReference type="InterPro" id="IPR012408">
    <property type="entry name" value="Acetald_propionald_DH-rel"/>
</dbReference>
<proteinExistence type="predicted"/>
<dbReference type="EMBL" id="SJPU01000003">
    <property type="protein sequence ID" value="TWU10660.1"/>
    <property type="molecule type" value="Genomic_DNA"/>
</dbReference>